<dbReference type="AlphaFoldDB" id="A0AAN6Y8E9"/>
<reference evidence="2" key="2">
    <citation type="submission" date="2023-05" db="EMBL/GenBank/DDBJ databases">
        <authorList>
            <consortium name="Lawrence Berkeley National Laboratory"/>
            <person name="Steindorff A."/>
            <person name="Hensen N."/>
            <person name="Bonometti L."/>
            <person name="Westerberg I."/>
            <person name="Brannstrom I.O."/>
            <person name="Guillou S."/>
            <person name="Cros-Aarteil S."/>
            <person name="Calhoun S."/>
            <person name="Haridas S."/>
            <person name="Kuo A."/>
            <person name="Mondo S."/>
            <person name="Pangilinan J."/>
            <person name="Riley R."/>
            <person name="Labutti K."/>
            <person name="Andreopoulos B."/>
            <person name="Lipzen A."/>
            <person name="Chen C."/>
            <person name="Yanf M."/>
            <person name="Daum C."/>
            <person name="Ng V."/>
            <person name="Clum A."/>
            <person name="Ohm R."/>
            <person name="Martin F."/>
            <person name="Silar P."/>
            <person name="Natvig D."/>
            <person name="Lalanne C."/>
            <person name="Gautier V."/>
            <person name="Ament-Velasquez S.L."/>
            <person name="Kruys A."/>
            <person name="Hutchinson M.I."/>
            <person name="Powell A.J."/>
            <person name="Barry K."/>
            <person name="Miller A.N."/>
            <person name="Grigoriev I.V."/>
            <person name="Debuchy R."/>
            <person name="Gladieux P."/>
            <person name="Thoren M.H."/>
            <person name="Johannesson H."/>
        </authorList>
    </citation>
    <scope>NUCLEOTIDE SEQUENCE</scope>
    <source>
        <strain evidence="2">PSN293</strain>
    </source>
</reference>
<sequence length="369" mass="40365">MGLSNSTFTYKHIHFLAPPADRAPLPTSGLPQGISRFYIPTPSGNLEILYAKPSASNATPKKSPIFFAHGGMGCAAYWLEYMTYLSSRGIPCYAVSCRGHGNSWYPSFLRMVYGTTKRMLADDILAGIRFVQEREDGTEVVLVGHSSGGGLSQFVLSEGNVRVKGLVLAAAVPGFGSLGVYINWFKLDPWFALRMVFHGWHPNSPLSHPKLVRNVFFSDEQTDEYIENFHKLASPYESFLWPLGMGHKFVDPARVLGQISGWGTKGPDNDRVLVLAGGGDKIMTYPVMEKLAWFYRRAWAGLVGEKKMDSAASSSDGGDAVRSLAADGGLDSAGQGVRLAVVPGAGHHLQNDVQWEIGAKKLLEFYEKL</sequence>
<organism evidence="2 3">
    <name type="scientific">Rhypophila decipiens</name>
    <dbReference type="NCBI Taxonomy" id="261697"/>
    <lineage>
        <taxon>Eukaryota</taxon>
        <taxon>Fungi</taxon>
        <taxon>Dikarya</taxon>
        <taxon>Ascomycota</taxon>
        <taxon>Pezizomycotina</taxon>
        <taxon>Sordariomycetes</taxon>
        <taxon>Sordariomycetidae</taxon>
        <taxon>Sordariales</taxon>
        <taxon>Naviculisporaceae</taxon>
        <taxon>Rhypophila</taxon>
    </lineage>
</organism>
<evidence type="ECO:0000313" key="3">
    <source>
        <dbReference type="Proteomes" id="UP001301769"/>
    </source>
</evidence>
<dbReference type="Proteomes" id="UP001301769">
    <property type="component" value="Unassembled WGS sequence"/>
</dbReference>
<dbReference type="InterPro" id="IPR029058">
    <property type="entry name" value="AB_hydrolase_fold"/>
</dbReference>
<accession>A0AAN6Y8E9</accession>
<dbReference type="InterPro" id="IPR000073">
    <property type="entry name" value="AB_hydrolase_1"/>
</dbReference>
<name>A0AAN6Y8E9_9PEZI</name>
<proteinExistence type="predicted"/>
<reference evidence="2" key="1">
    <citation type="journal article" date="2023" name="Mol. Phylogenet. Evol.">
        <title>Genome-scale phylogeny and comparative genomics of the fungal order Sordariales.</title>
        <authorList>
            <person name="Hensen N."/>
            <person name="Bonometti L."/>
            <person name="Westerberg I."/>
            <person name="Brannstrom I.O."/>
            <person name="Guillou S."/>
            <person name="Cros-Aarteil S."/>
            <person name="Calhoun S."/>
            <person name="Haridas S."/>
            <person name="Kuo A."/>
            <person name="Mondo S."/>
            <person name="Pangilinan J."/>
            <person name="Riley R."/>
            <person name="LaButti K."/>
            <person name="Andreopoulos B."/>
            <person name="Lipzen A."/>
            <person name="Chen C."/>
            <person name="Yan M."/>
            <person name="Daum C."/>
            <person name="Ng V."/>
            <person name="Clum A."/>
            <person name="Steindorff A."/>
            <person name="Ohm R.A."/>
            <person name="Martin F."/>
            <person name="Silar P."/>
            <person name="Natvig D.O."/>
            <person name="Lalanne C."/>
            <person name="Gautier V."/>
            <person name="Ament-Velasquez S.L."/>
            <person name="Kruys A."/>
            <person name="Hutchinson M.I."/>
            <person name="Powell A.J."/>
            <person name="Barry K."/>
            <person name="Miller A.N."/>
            <person name="Grigoriev I.V."/>
            <person name="Debuchy R."/>
            <person name="Gladieux P."/>
            <person name="Hiltunen Thoren M."/>
            <person name="Johannesson H."/>
        </authorList>
    </citation>
    <scope>NUCLEOTIDE SEQUENCE</scope>
    <source>
        <strain evidence="2">PSN293</strain>
    </source>
</reference>
<dbReference type="EMBL" id="MU858112">
    <property type="protein sequence ID" value="KAK4213245.1"/>
    <property type="molecule type" value="Genomic_DNA"/>
</dbReference>
<evidence type="ECO:0000259" key="1">
    <source>
        <dbReference type="Pfam" id="PF12697"/>
    </source>
</evidence>
<dbReference type="SUPFAM" id="SSF53474">
    <property type="entry name" value="alpha/beta-Hydrolases"/>
    <property type="match status" value="1"/>
</dbReference>
<dbReference type="Gene3D" id="3.40.50.1820">
    <property type="entry name" value="alpha/beta hydrolase"/>
    <property type="match status" value="1"/>
</dbReference>
<protein>
    <submittedName>
        <fullName evidence="2">Abhydrolase domain-containing protein</fullName>
    </submittedName>
</protein>
<dbReference type="PANTHER" id="PTHR43194:SF2">
    <property type="entry name" value="PEROXISOMAL MEMBRANE PROTEIN LPX1"/>
    <property type="match status" value="1"/>
</dbReference>
<dbReference type="InterPro" id="IPR050228">
    <property type="entry name" value="Carboxylesterase_BioH"/>
</dbReference>
<gene>
    <name evidence="2" type="ORF">QBC37DRAFT_423416</name>
</gene>
<dbReference type="PANTHER" id="PTHR43194">
    <property type="entry name" value="HYDROLASE ALPHA/BETA FOLD FAMILY"/>
    <property type="match status" value="1"/>
</dbReference>
<keyword evidence="3" id="KW-1185">Reference proteome</keyword>
<feature type="domain" description="AB hydrolase-1" evidence="1">
    <location>
        <begin position="65"/>
        <end position="349"/>
    </location>
</feature>
<evidence type="ECO:0000313" key="2">
    <source>
        <dbReference type="EMBL" id="KAK4213245.1"/>
    </source>
</evidence>
<dbReference type="Pfam" id="PF12697">
    <property type="entry name" value="Abhydrolase_6"/>
    <property type="match status" value="1"/>
</dbReference>
<comment type="caution">
    <text evidence="2">The sequence shown here is derived from an EMBL/GenBank/DDBJ whole genome shotgun (WGS) entry which is preliminary data.</text>
</comment>